<dbReference type="InterPro" id="IPR015422">
    <property type="entry name" value="PyrdxlP-dep_Trfase_small"/>
</dbReference>
<dbReference type="Proteomes" id="UP000236732">
    <property type="component" value="Unassembled WGS sequence"/>
</dbReference>
<dbReference type="PANTHER" id="PTHR43094:SF1">
    <property type="entry name" value="AMINOTRANSFERASE CLASS-III"/>
    <property type="match status" value="1"/>
</dbReference>
<accession>A0A1H6F162</accession>
<evidence type="ECO:0000313" key="3">
    <source>
        <dbReference type="Proteomes" id="UP000236732"/>
    </source>
</evidence>
<evidence type="ECO:0000256" key="1">
    <source>
        <dbReference type="ARBA" id="ARBA00008954"/>
    </source>
</evidence>
<keyword evidence="3" id="KW-1185">Reference proteome</keyword>
<dbReference type="InterPro" id="IPR015424">
    <property type="entry name" value="PyrdxlP-dep_Trfase"/>
</dbReference>
<gene>
    <name evidence="2" type="ORF">SAMN05444920_14411</name>
</gene>
<proteinExistence type="inferred from homology"/>
<dbReference type="PANTHER" id="PTHR43094">
    <property type="entry name" value="AMINOTRANSFERASE"/>
    <property type="match status" value="1"/>
</dbReference>
<protein>
    <submittedName>
        <fullName evidence="2">Adenosylmethionine-8-amino-7-oxononanoate aminotransferase</fullName>
    </submittedName>
</protein>
<dbReference type="RefSeq" id="WP_103964733.1">
    <property type="nucleotide sequence ID" value="NZ_FNVT01000044.1"/>
</dbReference>
<dbReference type="EMBL" id="FNVT01000044">
    <property type="protein sequence ID" value="SEH03792.1"/>
    <property type="molecule type" value="Genomic_DNA"/>
</dbReference>
<keyword evidence="2" id="KW-0032">Aminotransferase</keyword>
<evidence type="ECO:0000313" key="2">
    <source>
        <dbReference type="EMBL" id="SEH03792.1"/>
    </source>
</evidence>
<organism evidence="2 3">
    <name type="scientific">Nonomuraea solani</name>
    <dbReference type="NCBI Taxonomy" id="1144553"/>
    <lineage>
        <taxon>Bacteria</taxon>
        <taxon>Bacillati</taxon>
        <taxon>Actinomycetota</taxon>
        <taxon>Actinomycetes</taxon>
        <taxon>Streptosporangiales</taxon>
        <taxon>Streptosporangiaceae</taxon>
        <taxon>Nonomuraea</taxon>
    </lineage>
</organism>
<reference evidence="2 3" key="1">
    <citation type="submission" date="2016-10" db="EMBL/GenBank/DDBJ databases">
        <authorList>
            <person name="de Groot N.N."/>
        </authorList>
    </citation>
    <scope>NUCLEOTIDE SEQUENCE [LARGE SCALE GENOMIC DNA]</scope>
    <source>
        <strain evidence="2 3">CGMCC 4.7037</strain>
    </source>
</reference>
<dbReference type="Gene3D" id="3.90.1150.10">
    <property type="entry name" value="Aspartate Aminotransferase, domain 1"/>
    <property type="match status" value="1"/>
</dbReference>
<dbReference type="AlphaFoldDB" id="A0A1H6F162"/>
<dbReference type="SUPFAM" id="SSF53383">
    <property type="entry name" value="PLP-dependent transferases"/>
    <property type="match status" value="1"/>
</dbReference>
<dbReference type="OrthoDB" id="9801834at2"/>
<sequence>MDRPSLTKEFLANAASHVWHPWTPLHADPDPLLLVKGEGCEVVAADGRRFLDARAGAFNATLGYGRQDVAAAMAAQALTLMTYTLQEAIRPTHRVEAARALIGEILRDHG</sequence>
<dbReference type="GO" id="GO:0005829">
    <property type="term" value="C:cytosol"/>
    <property type="evidence" value="ECO:0007669"/>
    <property type="project" value="TreeGrafter"/>
</dbReference>
<name>A0A1H6F162_9ACTN</name>
<dbReference type="GO" id="GO:0008483">
    <property type="term" value="F:transaminase activity"/>
    <property type="evidence" value="ECO:0007669"/>
    <property type="project" value="UniProtKB-KW"/>
</dbReference>
<comment type="similarity">
    <text evidence="1">Belongs to the class-III pyridoxal-phosphate-dependent aminotransferase family.</text>
</comment>
<keyword evidence="2" id="KW-0808">Transferase</keyword>